<evidence type="ECO:0000313" key="2">
    <source>
        <dbReference type="Proteomes" id="UP001595191"/>
    </source>
</evidence>
<accession>A0ACC7LM83</accession>
<sequence>MIMEDFPELRTERLVLNQPKWNDVPVIVSHADNIKIVENTRTMPHPYHEEDAISWIQMVNQGFQDKDRYIFAVRLNLDDSFIGGIGLTLDVQNNRAELGYWIAEPFWNLGFATEAVEAILKFGFETLGLNKIIAVYLTTNSASGKVMVKNGMIKEAELIDHDVKRDHTIDDNVYVSLIQYRLLKKEYESLKK</sequence>
<gene>
    <name evidence="1" type="ORF">ACEZ3G_11595</name>
</gene>
<dbReference type="EC" id="2.3.-.-" evidence="1"/>
<protein>
    <submittedName>
        <fullName evidence="1">GNAT family N-acetyltransferase</fullName>
        <ecNumber evidence="1">2.3.-.-</ecNumber>
    </submittedName>
</protein>
<name>A0ACC7LM83_9FLAO</name>
<evidence type="ECO:0000313" key="1">
    <source>
        <dbReference type="EMBL" id="MFH6604124.1"/>
    </source>
</evidence>
<comment type="caution">
    <text evidence="1">The sequence shown here is derived from an EMBL/GenBank/DDBJ whole genome shotgun (WGS) entry which is preliminary data.</text>
</comment>
<keyword evidence="1" id="KW-0808">Transferase</keyword>
<dbReference type="EMBL" id="JBHFPV010000002">
    <property type="protein sequence ID" value="MFH6604124.1"/>
    <property type="molecule type" value="Genomic_DNA"/>
</dbReference>
<keyword evidence="1" id="KW-0012">Acyltransferase</keyword>
<dbReference type="Proteomes" id="UP001595191">
    <property type="component" value="Unassembled WGS sequence"/>
</dbReference>
<reference evidence="1" key="1">
    <citation type="submission" date="2024-09" db="EMBL/GenBank/DDBJ databases">
        <authorList>
            <person name="Liu J."/>
        </authorList>
    </citation>
    <scope>NUCLEOTIDE SEQUENCE</scope>
    <source>
        <strain evidence="1">NBU2967</strain>
    </source>
</reference>
<organism evidence="1 2">
    <name type="scientific">Meishania litoralis</name>
    <dbReference type="NCBI Taxonomy" id="3434685"/>
    <lineage>
        <taxon>Bacteria</taxon>
        <taxon>Pseudomonadati</taxon>
        <taxon>Bacteroidota</taxon>
        <taxon>Flavobacteriia</taxon>
        <taxon>Flavobacteriales</taxon>
        <taxon>Flavobacteriaceae</taxon>
        <taxon>Meishania</taxon>
    </lineage>
</organism>
<proteinExistence type="predicted"/>
<keyword evidence="2" id="KW-1185">Reference proteome</keyword>